<evidence type="ECO:0000313" key="1">
    <source>
        <dbReference type="Proteomes" id="UP000887569"/>
    </source>
</evidence>
<sequence length="219" mass="25290">MKLNNKKSKMLDKLLPRTRRILPSRAHRAAVSHLPTRAMPLALVHPAFRRFFSRPRKFIKRHWKQPSVAIRIRNRTIHYCPLPRVAPFFCQKCRFSSYHAHAIKNHICSRRASTVYSLEREEKIVASGFRCKSKNAQAVLERAPNPNVFTLSKLHTSAAEPSLPSFNVASLRYSSCSYNNIILSRAQFTHLCGNNNRRETFTRFGGQTASLRTCLWFVP</sequence>
<organism evidence="1 2">
    <name type="scientific">Parascaris univalens</name>
    <name type="common">Nematode worm</name>
    <dbReference type="NCBI Taxonomy" id="6257"/>
    <lineage>
        <taxon>Eukaryota</taxon>
        <taxon>Metazoa</taxon>
        <taxon>Ecdysozoa</taxon>
        <taxon>Nematoda</taxon>
        <taxon>Chromadorea</taxon>
        <taxon>Rhabditida</taxon>
        <taxon>Spirurina</taxon>
        <taxon>Ascaridomorpha</taxon>
        <taxon>Ascaridoidea</taxon>
        <taxon>Ascarididae</taxon>
        <taxon>Parascaris</taxon>
    </lineage>
</organism>
<reference evidence="2" key="1">
    <citation type="submission" date="2022-11" db="UniProtKB">
        <authorList>
            <consortium name="WormBaseParasite"/>
        </authorList>
    </citation>
    <scope>IDENTIFICATION</scope>
</reference>
<dbReference type="Proteomes" id="UP000887569">
    <property type="component" value="Unplaced"/>
</dbReference>
<proteinExistence type="predicted"/>
<accession>A0A914ZEK6</accession>
<dbReference type="AlphaFoldDB" id="A0A914ZEK6"/>
<name>A0A914ZEK6_PARUN</name>
<dbReference type="WBParaSite" id="PgB02X_g149_t01">
    <property type="protein sequence ID" value="PgB02X_g149_t01"/>
    <property type="gene ID" value="PgB02X_g149"/>
</dbReference>
<protein>
    <submittedName>
        <fullName evidence="2">C2H2-type domain-containing protein</fullName>
    </submittedName>
</protein>
<evidence type="ECO:0000313" key="2">
    <source>
        <dbReference type="WBParaSite" id="PgB02X_g149_t01"/>
    </source>
</evidence>
<keyword evidence="1" id="KW-1185">Reference proteome</keyword>